<dbReference type="OrthoDB" id="9888977at2"/>
<proteinExistence type="predicted"/>
<dbReference type="STRING" id="1486859.SAMN05444273_103213"/>
<protein>
    <submittedName>
        <fullName evidence="1">Uncharacterized protein</fullName>
    </submittedName>
</protein>
<evidence type="ECO:0000313" key="2">
    <source>
        <dbReference type="Proteomes" id="UP000184144"/>
    </source>
</evidence>
<dbReference type="Proteomes" id="UP000184144">
    <property type="component" value="Unassembled WGS sequence"/>
</dbReference>
<gene>
    <name evidence="1" type="ORF">SAMN05444273_103213</name>
</gene>
<organism evidence="1 2">
    <name type="scientific">Litoreibacter ascidiaceicola</name>
    <dbReference type="NCBI Taxonomy" id="1486859"/>
    <lineage>
        <taxon>Bacteria</taxon>
        <taxon>Pseudomonadati</taxon>
        <taxon>Pseudomonadota</taxon>
        <taxon>Alphaproteobacteria</taxon>
        <taxon>Rhodobacterales</taxon>
        <taxon>Roseobacteraceae</taxon>
        <taxon>Litoreibacter</taxon>
    </lineage>
</organism>
<dbReference type="AlphaFoldDB" id="A0A1M4XLG7"/>
<evidence type="ECO:0000313" key="1">
    <source>
        <dbReference type="EMBL" id="SHE94083.1"/>
    </source>
</evidence>
<sequence length="78" mass="8667">MRDLLVTRLNQVRLADHGNPIDPEELNDNYLGITEDDEAGQDWCEENGNTGYTSYAFLTDGTSPRHPTLAENSLICGL</sequence>
<dbReference type="EMBL" id="FQUV01000003">
    <property type="protein sequence ID" value="SHE94083.1"/>
    <property type="molecule type" value="Genomic_DNA"/>
</dbReference>
<accession>A0A1M4XLG7</accession>
<keyword evidence="2" id="KW-1185">Reference proteome</keyword>
<reference evidence="2" key="1">
    <citation type="submission" date="2016-11" db="EMBL/GenBank/DDBJ databases">
        <authorList>
            <person name="Varghese N."/>
            <person name="Submissions S."/>
        </authorList>
    </citation>
    <scope>NUCLEOTIDE SEQUENCE [LARGE SCALE GENOMIC DNA]</scope>
    <source>
        <strain evidence="2">DSM 100566</strain>
    </source>
</reference>
<name>A0A1M4XLG7_9RHOB</name>
<dbReference type="RefSeq" id="WP_139250629.1">
    <property type="nucleotide sequence ID" value="NZ_FQUV01000003.1"/>
</dbReference>